<reference evidence="10 11" key="1">
    <citation type="journal article" date="2016" name="Mol. Biol. Evol.">
        <title>Comparative Genomics of Early-Diverging Mushroom-Forming Fungi Provides Insights into the Origins of Lignocellulose Decay Capabilities.</title>
        <authorList>
            <person name="Nagy L.G."/>
            <person name="Riley R."/>
            <person name="Tritt A."/>
            <person name="Adam C."/>
            <person name="Daum C."/>
            <person name="Floudas D."/>
            <person name="Sun H."/>
            <person name="Yadav J.S."/>
            <person name="Pangilinan J."/>
            <person name="Larsson K.H."/>
            <person name="Matsuura K."/>
            <person name="Barry K."/>
            <person name="Labutti K."/>
            <person name="Kuo R."/>
            <person name="Ohm R.A."/>
            <person name="Bhattacharya S.S."/>
            <person name="Shirouzu T."/>
            <person name="Yoshinaga Y."/>
            <person name="Martin F.M."/>
            <person name="Grigoriev I.V."/>
            <person name="Hibbett D.S."/>
        </authorList>
    </citation>
    <scope>NUCLEOTIDE SEQUENCE [LARGE SCALE GENOMIC DNA]</scope>
    <source>
        <strain evidence="10 11">HHB9708</strain>
    </source>
</reference>
<dbReference type="GO" id="GO:0003743">
    <property type="term" value="F:translation initiation factor activity"/>
    <property type="evidence" value="ECO:0007669"/>
    <property type="project" value="UniProtKB-KW"/>
</dbReference>
<evidence type="ECO:0000256" key="2">
    <source>
        <dbReference type="ARBA" id="ARBA00005775"/>
    </source>
</evidence>
<dbReference type="SMART" id="SM00543">
    <property type="entry name" value="MIF4G"/>
    <property type="match status" value="1"/>
</dbReference>
<dbReference type="Pfam" id="PF02847">
    <property type="entry name" value="MA3"/>
    <property type="match status" value="1"/>
</dbReference>
<dbReference type="FunFam" id="1.25.40.180:FF:000020">
    <property type="entry name" value="Eukaryotic translation initiation factor subunit"/>
    <property type="match status" value="1"/>
</dbReference>
<protein>
    <submittedName>
        <fullName evidence="10">ARM repeat-containing protein</fullName>
    </submittedName>
</protein>
<dbReference type="GO" id="GO:0016281">
    <property type="term" value="C:eukaryotic translation initiation factor 4F complex"/>
    <property type="evidence" value="ECO:0007669"/>
    <property type="project" value="TreeGrafter"/>
</dbReference>
<dbReference type="InterPro" id="IPR016024">
    <property type="entry name" value="ARM-type_fold"/>
</dbReference>
<comment type="similarity">
    <text evidence="2">Belongs to the eukaryotic initiation factor 4G family.</text>
</comment>
<dbReference type="OrthoDB" id="514777at2759"/>
<dbReference type="PANTHER" id="PTHR23253:SF9">
    <property type="entry name" value="EUKARYOTIC TRANSLATION INITIATION FACTOR 4 GAMMA 2"/>
    <property type="match status" value="1"/>
</dbReference>
<keyword evidence="4" id="KW-0396">Initiation factor</keyword>
<feature type="region of interest" description="Disordered" evidence="8">
    <location>
        <begin position="473"/>
        <end position="571"/>
    </location>
</feature>
<evidence type="ECO:0000256" key="1">
    <source>
        <dbReference type="ARBA" id="ARBA00004496"/>
    </source>
</evidence>
<evidence type="ECO:0000259" key="9">
    <source>
        <dbReference type="PROSITE" id="PS51366"/>
    </source>
</evidence>
<dbReference type="PANTHER" id="PTHR23253">
    <property type="entry name" value="EUKARYOTIC TRANSLATION INITIATION FACTOR 4 GAMMA"/>
    <property type="match status" value="1"/>
</dbReference>
<keyword evidence="11" id="KW-1185">Reference proteome</keyword>
<evidence type="ECO:0000256" key="7">
    <source>
        <dbReference type="ARBA" id="ARBA00022917"/>
    </source>
</evidence>
<evidence type="ECO:0000256" key="6">
    <source>
        <dbReference type="ARBA" id="ARBA00022884"/>
    </source>
</evidence>
<dbReference type="GO" id="GO:0003729">
    <property type="term" value="F:mRNA binding"/>
    <property type="evidence" value="ECO:0007669"/>
    <property type="project" value="TreeGrafter"/>
</dbReference>
<evidence type="ECO:0000313" key="10">
    <source>
        <dbReference type="EMBL" id="KZS87315.1"/>
    </source>
</evidence>
<dbReference type="AlphaFoldDB" id="A0A164N3J3"/>
<keyword evidence="7" id="KW-0648">Protein biosynthesis</keyword>
<feature type="compositionally biased region" description="Low complexity" evidence="8">
    <location>
        <begin position="146"/>
        <end position="155"/>
    </location>
</feature>
<dbReference type="STRING" id="1314777.A0A164N3J3"/>
<feature type="region of interest" description="Disordered" evidence="8">
    <location>
        <begin position="588"/>
        <end position="665"/>
    </location>
</feature>
<organism evidence="10 11">
    <name type="scientific">Sistotremastrum niveocremeum HHB9708</name>
    <dbReference type="NCBI Taxonomy" id="1314777"/>
    <lineage>
        <taxon>Eukaryota</taxon>
        <taxon>Fungi</taxon>
        <taxon>Dikarya</taxon>
        <taxon>Basidiomycota</taxon>
        <taxon>Agaricomycotina</taxon>
        <taxon>Agaricomycetes</taxon>
        <taxon>Sistotremastrales</taxon>
        <taxon>Sistotremastraceae</taxon>
        <taxon>Sertulicium</taxon>
        <taxon>Sertulicium niveocremeum</taxon>
    </lineage>
</organism>
<keyword evidence="6" id="KW-0694">RNA-binding</keyword>
<gene>
    <name evidence="10" type="ORF">SISNIDRAFT_433758</name>
</gene>
<evidence type="ECO:0000313" key="11">
    <source>
        <dbReference type="Proteomes" id="UP000076722"/>
    </source>
</evidence>
<evidence type="ECO:0000256" key="3">
    <source>
        <dbReference type="ARBA" id="ARBA00022490"/>
    </source>
</evidence>
<evidence type="ECO:0000256" key="8">
    <source>
        <dbReference type="SAM" id="MobiDB-lite"/>
    </source>
</evidence>
<accession>A0A164N3J3</accession>
<evidence type="ECO:0000256" key="4">
    <source>
        <dbReference type="ARBA" id="ARBA00022540"/>
    </source>
</evidence>
<proteinExistence type="inferred from homology"/>
<name>A0A164N3J3_9AGAM</name>
<dbReference type="Proteomes" id="UP000076722">
    <property type="component" value="Unassembled WGS sequence"/>
</dbReference>
<comment type="subcellular location">
    <subcellularLocation>
        <location evidence="1">Cytoplasm</location>
    </subcellularLocation>
</comment>
<dbReference type="InterPro" id="IPR003890">
    <property type="entry name" value="MIF4G-like_typ-3"/>
</dbReference>
<feature type="domain" description="MI" evidence="9">
    <location>
        <begin position="664"/>
        <end position="785"/>
    </location>
</feature>
<sequence>MAHCKEKPDTMPNLEALGLEASEQGGAGNHPMERTRSSRRQMSQSGIVMPPPSNPASRSASGVGLNIVHGFPGKTQAGFPAMPFGGRNAAKMTSEDRFKLASDKPPMVRTASQGGVNGMNAPSGLGKERDRNRSHRGKNRGGGESNAFNQQQNYNNNNNMQAQFSLEPVAPLETSANRWVPGSLTRRPQAGEDAEHELLDRKVKGLLNKLTMERFDSISDQIIDWANKSEKEKDGRTLIRVIRLVFEKATDEATWSEMYARLCRKMLEKISSNVVDESIRSADGKPFAGGQLFRKYLLNRCQEDFERGWQVKENAAVAAAAKADDDSKAAEQANKDGDGESALYSDEYYAAQKAKRRGLGLVKFIGELFKLQMLTERIMHECIKKLLSNVDNPEEEEIESLCKLLSTVGQALDTPKAKGHLDIYFGRMQELANSPKIAPRMQYMLLDVIDLRRRKWVSRTQVAAPSTLSVVHEQAAKEKAAAEKESHNRQIPMSRGGSRRGDHPRDFSGQNSDGWTTAGGPGGPARPPNKAGDLSQFGKINKANGPISMSPGGVFALKRDGKRESSSLSRAPSGANMFAFLKDDASGDVAPGVKTSRPPSRKPSVDFGQNGPPVARTPLNLLPRSVPVAGDDGKQDAAQGSAESGPESEPEEGEIRDGPAVSPEQIKKIEEDVKELFAIRNIEESETYFTNLHAHQRPTLIDKIVSRVLESKEADAVFVAKVFQHATDEGHVAEDRWEEGFSGTMEFLEDISVDAPAAYKLMAILLKGSRIPRETVEKLADKISVDGDPLVLPRNKLLKAYDNTSDN</sequence>
<dbReference type="Pfam" id="PF02854">
    <property type="entry name" value="MIF4G"/>
    <property type="match status" value="1"/>
</dbReference>
<feature type="region of interest" description="Disordered" evidence="8">
    <location>
        <begin position="21"/>
        <end position="61"/>
    </location>
</feature>
<dbReference type="Gene3D" id="1.25.40.180">
    <property type="match status" value="2"/>
</dbReference>
<dbReference type="InterPro" id="IPR003891">
    <property type="entry name" value="Initiation_fac_eIF4g_MI"/>
</dbReference>
<feature type="region of interest" description="Disordered" evidence="8">
    <location>
        <begin position="98"/>
        <end position="155"/>
    </location>
</feature>
<dbReference type="PROSITE" id="PS51366">
    <property type="entry name" value="MI"/>
    <property type="match status" value="1"/>
</dbReference>
<evidence type="ECO:0000256" key="5">
    <source>
        <dbReference type="ARBA" id="ARBA00022553"/>
    </source>
</evidence>
<dbReference type="EMBL" id="KV419452">
    <property type="protein sequence ID" value="KZS87315.1"/>
    <property type="molecule type" value="Genomic_DNA"/>
</dbReference>
<keyword evidence="5" id="KW-0597">Phosphoprotein</keyword>
<keyword evidence="3" id="KW-0963">Cytoplasm</keyword>
<dbReference type="GO" id="GO:0010494">
    <property type="term" value="C:cytoplasmic stress granule"/>
    <property type="evidence" value="ECO:0007669"/>
    <property type="project" value="UniProtKB-ARBA"/>
</dbReference>
<feature type="compositionally biased region" description="Basic and acidic residues" evidence="8">
    <location>
        <begin position="474"/>
        <end position="488"/>
    </location>
</feature>
<dbReference type="SUPFAM" id="SSF48371">
    <property type="entry name" value="ARM repeat"/>
    <property type="match status" value="2"/>
</dbReference>